<dbReference type="PANTHER" id="PTHR11228:SF7">
    <property type="entry name" value="PQQA PEPTIDE CYCLASE"/>
    <property type="match status" value="1"/>
</dbReference>
<dbReference type="RefSeq" id="WP_141613647.1">
    <property type="nucleotide sequence ID" value="NZ_CP041253.1"/>
</dbReference>
<gene>
    <name evidence="9" type="ORF">FKX85_04790</name>
</gene>
<dbReference type="CDD" id="cd21126">
    <property type="entry name" value="SPASM_rSAM"/>
    <property type="match status" value="1"/>
</dbReference>
<evidence type="ECO:0000313" key="9">
    <source>
        <dbReference type="EMBL" id="QDH78391.1"/>
    </source>
</evidence>
<dbReference type="Gene3D" id="3.20.20.70">
    <property type="entry name" value="Aldolase class I"/>
    <property type="match status" value="1"/>
</dbReference>
<dbReference type="InterPro" id="IPR050377">
    <property type="entry name" value="Radical_SAM_PqqE_MftC-like"/>
</dbReference>
<keyword evidence="3" id="KW-0949">S-adenosyl-L-methionine</keyword>
<evidence type="ECO:0000256" key="4">
    <source>
        <dbReference type="ARBA" id="ARBA00022723"/>
    </source>
</evidence>
<name>A0A514CEY3_9BACT</name>
<evidence type="ECO:0000256" key="1">
    <source>
        <dbReference type="ARBA" id="ARBA00001966"/>
    </source>
</evidence>
<accession>A0A514CEY3</accession>
<dbReference type="CDD" id="cd01335">
    <property type="entry name" value="Radical_SAM"/>
    <property type="match status" value="1"/>
</dbReference>
<dbReference type="OrthoDB" id="9805809at2"/>
<keyword evidence="2" id="KW-0004">4Fe-4S</keyword>
<dbReference type="InterPro" id="IPR007197">
    <property type="entry name" value="rSAM"/>
</dbReference>
<evidence type="ECO:0000256" key="3">
    <source>
        <dbReference type="ARBA" id="ARBA00022691"/>
    </source>
</evidence>
<evidence type="ECO:0000256" key="6">
    <source>
        <dbReference type="ARBA" id="ARBA00023014"/>
    </source>
</evidence>
<organism evidence="9 10">
    <name type="scientific">Echinicola soli</name>
    <dbReference type="NCBI Taxonomy" id="2591634"/>
    <lineage>
        <taxon>Bacteria</taxon>
        <taxon>Pseudomonadati</taxon>
        <taxon>Bacteroidota</taxon>
        <taxon>Cytophagia</taxon>
        <taxon>Cytophagales</taxon>
        <taxon>Cyclobacteriaceae</taxon>
        <taxon>Echinicola</taxon>
    </lineage>
</organism>
<feature type="domain" description="4Fe4S-binding SPASM" evidence="8">
    <location>
        <begin position="272"/>
        <end position="337"/>
    </location>
</feature>
<dbReference type="GO" id="GO:0051536">
    <property type="term" value="F:iron-sulfur cluster binding"/>
    <property type="evidence" value="ECO:0007669"/>
    <property type="project" value="UniProtKB-KW"/>
</dbReference>
<evidence type="ECO:0000256" key="5">
    <source>
        <dbReference type="ARBA" id="ARBA00023004"/>
    </source>
</evidence>
<comment type="cofactor">
    <cofactor evidence="1">
        <name>[4Fe-4S] cluster</name>
        <dbReference type="ChEBI" id="CHEBI:49883"/>
    </cofactor>
</comment>
<evidence type="ECO:0000259" key="7">
    <source>
        <dbReference type="Pfam" id="PF04055"/>
    </source>
</evidence>
<dbReference type="SFLD" id="SFLDG01067">
    <property type="entry name" value="SPASM/twitch_domain_containing"/>
    <property type="match status" value="1"/>
</dbReference>
<dbReference type="SUPFAM" id="SSF102114">
    <property type="entry name" value="Radical SAM enzymes"/>
    <property type="match status" value="1"/>
</dbReference>
<evidence type="ECO:0000256" key="2">
    <source>
        <dbReference type="ARBA" id="ARBA00022485"/>
    </source>
</evidence>
<dbReference type="AlphaFoldDB" id="A0A514CEY3"/>
<keyword evidence="6" id="KW-0411">Iron-sulfur</keyword>
<dbReference type="GO" id="GO:0046872">
    <property type="term" value="F:metal ion binding"/>
    <property type="evidence" value="ECO:0007669"/>
    <property type="project" value="UniProtKB-KW"/>
</dbReference>
<dbReference type="InterPro" id="IPR013785">
    <property type="entry name" value="Aldolase_TIM"/>
</dbReference>
<protein>
    <submittedName>
        <fullName evidence="9">Radical SAM protein</fullName>
    </submittedName>
</protein>
<evidence type="ECO:0000259" key="8">
    <source>
        <dbReference type="Pfam" id="PF13186"/>
    </source>
</evidence>
<sequence>MTAVTVKSKFILAKAFLRYLTWKKIVNVFLLYGSFHWSRLVKVPHMRGLPTALSVEPTTGCNLRCPECPSGLRSFTRPTGMLDKSLYQKIIRESAGHLSYLHLYFQGEPFLHPALLELVKYADDRKIFTATSTNAHFLNSKTVPKVLASGLKQLIVSVDGASQGVYEQYRIGGNLERVKVGIELLIAERNAAGKQFPQVIFQFLVTGKNEHELPAIKEMAGALQVDELQLKTAQIYEYENGSELIPKNLRYSRYLPQQNGKWKLKKPIRNKCWRMWQGTVVTWDGDVVPCCFDKDASHKMGNLATHGFSHIWQTAKYQTFRKQLLRDRSQIEICKNCSE</sequence>
<feature type="domain" description="Radical SAM core" evidence="7">
    <location>
        <begin position="55"/>
        <end position="216"/>
    </location>
</feature>
<proteinExistence type="predicted"/>
<dbReference type="Proteomes" id="UP000316614">
    <property type="component" value="Chromosome"/>
</dbReference>
<dbReference type="GO" id="GO:0003824">
    <property type="term" value="F:catalytic activity"/>
    <property type="evidence" value="ECO:0007669"/>
    <property type="project" value="InterPro"/>
</dbReference>
<dbReference type="Pfam" id="PF13186">
    <property type="entry name" value="SPASM"/>
    <property type="match status" value="1"/>
</dbReference>
<dbReference type="PANTHER" id="PTHR11228">
    <property type="entry name" value="RADICAL SAM DOMAIN PROTEIN"/>
    <property type="match status" value="1"/>
</dbReference>
<reference evidence="9 10" key="1">
    <citation type="submission" date="2019-06" db="EMBL/GenBank/DDBJ databases">
        <title>Echinicola alkalisoli sp. nov. isolated from saline soil.</title>
        <authorList>
            <person name="Sun J.-Q."/>
            <person name="Xu L."/>
        </authorList>
    </citation>
    <scope>NUCLEOTIDE SEQUENCE [LARGE SCALE GENOMIC DNA]</scope>
    <source>
        <strain evidence="9 10">LN3S3</strain>
    </source>
</reference>
<dbReference type="InterPro" id="IPR034391">
    <property type="entry name" value="AdoMet-like_SPASM_containing"/>
</dbReference>
<keyword evidence="10" id="KW-1185">Reference proteome</keyword>
<dbReference type="KEGG" id="echi:FKX85_04790"/>
<evidence type="ECO:0000313" key="10">
    <source>
        <dbReference type="Proteomes" id="UP000316614"/>
    </source>
</evidence>
<dbReference type="SFLD" id="SFLDS00029">
    <property type="entry name" value="Radical_SAM"/>
    <property type="match status" value="1"/>
</dbReference>
<dbReference type="NCBIfam" id="TIGR04085">
    <property type="entry name" value="rSAM_more_4Fe4S"/>
    <property type="match status" value="1"/>
</dbReference>
<keyword evidence="4" id="KW-0479">Metal-binding</keyword>
<dbReference type="EMBL" id="CP041253">
    <property type="protein sequence ID" value="QDH78391.1"/>
    <property type="molecule type" value="Genomic_DNA"/>
</dbReference>
<dbReference type="InterPro" id="IPR023885">
    <property type="entry name" value="4Fe4S-binding_SPASM_dom"/>
</dbReference>
<dbReference type="InterPro" id="IPR058240">
    <property type="entry name" value="rSAM_sf"/>
</dbReference>
<dbReference type="Pfam" id="PF04055">
    <property type="entry name" value="Radical_SAM"/>
    <property type="match status" value="1"/>
</dbReference>
<keyword evidence="5" id="KW-0408">Iron</keyword>
<dbReference type="SFLD" id="SFLDG01387">
    <property type="entry name" value="BtrN-like_SPASM_domain_contain"/>
    <property type="match status" value="1"/>
</dbReference>